<proteinExistence type="predicted"/>
<feature type="non-terminal residue" evidence="1">
    <location>
        <position position="100"/>
    </location>
</feature>
<protein>
    <submittedName>
        <fullName evidence="1">E3 ubiquitin-protein ligase ptr1</fullName>
    </submittedName>
</protein>
<accession>A0A0A9Y117</accession>
<sequence>MADEIVIIHELMVEVVMDDDVESGEDRMIKEEMEIEEDQMIEEEGVIARSDWSDQIVKEEVMLSDCSPQAGQNTCAGDSCDYRTARQRDLKARMMSHTGE</sequence>
<dbReference type="AlphaFoldDB" id="A0A0A9Y117"/>
<organism evidence="1">
    <name type="scientific">Lygus hesperus</name>
    <name type="common">Western plant bug</name>
    <dbReference type="NCBI Taxonomy" id="30085"/>
    <lineage>
        <taxon>Eukaryota</taxon>
        <taxon>Metazoa</taxon>
        <taxon>Ecdysozoa</taxon>
        <taxon>Arthropoda</taxon>
        <taxon>Hexapoda</taxon>
        <taxon>Insecta</taxon>
        <taxon>Pterygota</taxon>
        <taxon>Neoptera</taxon>
        <taxon>Paraneoptera</taxon>
        <taxon>Hemiptera</taxon>
        <taxon>Heteroptera</taxon>
        <taxon>Panheteroptera</taxon>
        <taxon>Cimicomorpha</taxon>
        <taxon>Miridae</taxon>
        <taxon>Mirini</taxon>
        <taxon>Lygus</taxon>
    </lineage>
</organism>
<gene>
    <name evidence="1" type="primary">ptr1_0</name>
    <name evidence="1" type="ORF">CM83_35698</name>
</gene>
<evidence type="ECO:0000313" key="1">
    <source>
        <dbReference type="EMBL" id="JAG26747.1"/>
    </source>
</evidence>
<name>A0A0A9Y117_LYGHE</name>
<reference evidence="1" key="1">
    <citation type="journal article" date="2014" name="PLoS ONE">
        <title>Transcriptome-Based Identification of ABC Transporters in the Western Tarnished Plant Bug Lygus hesperus.</title>
        <authorList>
            <person name="Hull J.J."/>
            <person name="Chaney K."/>
            <person name="Geib S.M."/>
            <person name="Fabrick J.A."/>
            <person name="Brent C.S."/>
            <person name="Walsh D."/>
            <person name="Lavine L.C."/>
        </authorList>
    </citation>
    <scope>NUCLEOTIDE SEQUENCE</scope>
</reference>
<reference evidence="1" key="2">
    <citation type="submission" date="2014-07" db="EMBL/GenBank/DDBJ databases">
        <authorList>
            <person name="Hull J."/>
        </authorList>
    </citation>
    <scope>NUCLEOTIDE SEQUENCE</scope>
</reference>
<dbReference type="EMBL" id="GBHO01016857">
    <property type="protein sequence ID" value="JAG26747.1"/>
    <property type="molecule type" value="Transcribed_RNA"/>
</dbReference>